<keyword evidence="3" id="KW-1185">Reference proteome</keyword>
<keyword evidence="1" id="KW-1133">Transmembrane helix</keyword>
<reference evidence="2 3" key="1">
    <citation type="journal article" date="2019" name="Int. J. Syst. Evol. Microbiol.">
        <title>The Global Catalogue of Microorganisms (GCM) 10K type strain sequencing project: providing services to taxonomists for standard genome sequencing and annotation.</title>
        <authorList>
            <consortium name="The Broad Institute Genomics Platform"/>
            <consortium name="The Broad Institute Genome Sequencing Center for Infectious Disease"/>
            <person name="Wu L."/>
            <person name="Ma J."/>
        </authorList>
    </citation>
    <scope>NUCLEOTIDE SEQUENCE [LARGE SCALE GENOMIC DNA]</scope>
    <source>
        <strain evidence="2 3">XZYJ18</strain>
    </source>
</reference>
<accession>A0ABD5PXN9</accession>
<feature type="transmembrane region" description="Helical" evidence="1">
    <location>
        <begin position="53"/>
        <end position="74"/>
    </location>
</feature>
<organism evidence="2 3">
    <name type="scientific">Halorussus aquaticus</name>
    <dbReference type="NCBI Taxonomy" id="2953748"/>
    <lineage>
        <taxon>Archaea</taxon>
        <taxon>Methanobacteriati</taxon>
        <taxon>Methanobacteriota</taxon>
        <taxon>Stenosarchaea group</taxon>
        <taxon>Halobacteria</taxon>
        <taxon>Halobacteriales</taxon>
        <taxon>Haladaptataceae</taxon>
        <taxon>Halorussus</taxon>
    </lineage>
</organism>
<dbReference type="AlphaFoldDB" id="A0ABD5PXN9"/>
<evidence type="ECO:0000313" key="2">
    <source>
        <dbReference type="EMBL" id="MFC4823280.1"/>
    </source>
</evidence>
<dbReference type="RefSeq" id="WP_254267237.1">
    <property type="nucleotide sequence ID" value="NZ_CP100400.1"/>
</dbReference>
<feature type="transmembrane region" description="Helical" evidence="1">
    <location>
        <begin position="12"/>
        <end position="33"/>
    </location>
</feature>
<dbReference type="Proteomes" id="UP001595945">
    <property type="component" value="Unassembled WGS sequence"/>
</dbReference>
<sequence length="75" mass="7699">MHSKLGPGRLLVLALGIITMGVALAAVVWVGVTEFLHSPPRGAPRSGTATNPAFSYLVLLLLGAGVTAFGLFGLR</sequence>
<keyword evidence="1" id="KW-0812">Transmembrane</keyword>
<gene>
    <name evidence="2" type="ORF">ACFO9K_03285</name>
</gene>
<protein>
    <submittedName>
        <fullName evidence="2">Uncharacterized protein</fullName>
    </submittedName>
</protein>
<name>A0ABD5PXN9_9EURY</name>
<evidence type="ECO:0000256" key="1">
    <source>
        <dbReference type="SAM" id="Phobius"/>
    </source>
</evidence>
<proteinExistence type="predicted"/>
<keyword evidence="1" id="KW-0472">Membrane</keyword>
<evidence type="ECO:0000313" key="3">
    <source>
        <dbReference type="Proteomes" id="UP001595945"/>
    </source>
</evidence>
<comment type="caution">
    <text evidence="2">The sequence shown here is derived from an EMBL/GenBank/DDBJ whole genome shotgun (WGS) entry which is preliminary data.</text>
</comment>
<dbReference type="GeneID" id="73045673"/>
<dbReference type="EMBL" id="JBHSHT010000001">
    <property type="protein sequence ID" value="MFC4823280.1"/>
    <property type="molecule type" value="Genomic_DNA"/>
</dbReference>